<gene>
    <name evidence="1" type="ORF">LTR37_015507</name>
</gene>
<evidence type="ECO:0000313" key="1">
    <source>
        <dbReference type="EMBL" id="KAK3701409.1"/>
    </source>
</evidence>
<dbReference type="EMBL" id="JAUTXU010000174">
    <property type="protein sequence ID" value="KAK3701409.1"/>
    <property type="molecule type" value="Genomic_DNA"/>
</dbReference>
<keyword evidence="2" id="KW-1185">Reference proteome</keyword>
<dbReference type="Proteomes" id="UP001281147">
    <property type="component" value="Unassembled WGS sequence"/>
</dbReference>
<accession>A0ACC3MR88</accession>
<proteinExistence type="predicted"/>
<name>A0ACC3MR88_9PEZI</name>
<sequence length="436" mass="47228">MDSSGKSNALRHNGPLFTKWRSKAENYHEKIPFLRSLPGPAIAIIVFVAAVNVLVWVACGIVLSFHPGLVTTAVLSYTLGLRHALDADHITAIDLMTRRLIASGQRPVTVGTFFSLGHSTVVIVTSIVVAASSAAISKRFDAFSEVGSIIGTAVSAAFLILLGIMNGYILYKLYLQLQKAIAAPIGQESLEFNFEGAGCMMAVLRKLFKIVDRPWKMYPLGVVFGLGFDTSSEIALLGISSIQASQGTSIWLILIFPVLFTAGMCLLDTFDGAAMMSLYTSTRLARDAIAILYYQCVLTAITVFVAFVIGIIQLMNLILNVKPGLTGPFWHGVGVAADHYDIIGGSICGSFIVFGALAVLLYRPWRRRIDRKRLESATLTDADDQVDDSDAVDEYGPNRDAEEDVGDSMHKFTTSGDNDKSRPRSGISDIGESSRE</sequence>
<reference evidence="1" key="1">
    <citation type="submission" date="2023-07" db="EMBL/GenBank/DDBJ databases">
        <title>Black Yeasts Isolated from many extreme environments.</title>
        <authorList>
            <person name="Coleine C."/>
            <person name="Stajich J.E."/>
            <person name="Selbmann L."/>
        </authorList>
    </citation>
    <scope>NUCLEOTIDE SEQUENCE</scope>
    <source>
        <strain evidence="1">CCFEE 5714</strain>
    </source>
</reference>
<organism evidence="1 2">
    <name type="scientific">Vermiconidia calcicola</name>
    <dbReference type="NCBI Taxonomy" id="1690605"/>
    <lineage>
        <taxon>Eukaryota</taxon>
        <taxon>Fungi</taxon>
        <taxon>Dikarya</taxon>
        <taxon>Ascomycota</taxon>
        <taxon>Pezizomycotina</taxon>
        <taxon>Dothideomycetes</taxon>
        <taxon>Dothideomycetidae</taxon>
        <taxon>Mycosphaerellales</taxon>
        <taxon>Extremaceae</taxon>
        <taxon>Vermiconidia</taxon>
    </lineage>
</organism>
<protein>
    <submittedName>
        <fullName evidence="1">Uncharacterized protein</fullName>
    </submittedName>
</protein>
<evidence type="ECO:0000313" key="2">
    <source>
        <dbReference type="Proteomes" id="UP001281147"/>
    </source>
</evidence>
<comment type="caution">
    <text evidence="1">The sequence shown here is derived from an EMBL/GenBank/DDBJ whole genome shotgun (WGS) entry which is preliminary data.</text>
</comment>